<reference evidence="11" key="1">
    <citation type="submission" date="2017-04" db="EMBL/GenBank/DDBJ databases">
        <authorList>
            <person name="Varghese N."/>
            <person name="Submissions S."/>
        </authorList>
    </citation>
    <scope>NUCLEOTIDE SEQUENCE [LARGE SCALE GENOMIC DNA]</scope>
    <source>
        <strain evidence="11">LMG 29540</strain>
    </source>
</reference>
<keyword evidence="2" id="KW-0813">Transport</keyword>
<feature type="transmembrane region" description="Helical" evidence="8">
    <location>
        <begin position="120"/>
        <end position="139"/>
    </location>
</feature>
<accession>A0A1X7HXY2</accession>
<feature type="transmembrane region" description="Helical" evidence="8">
    <location>
        <begin position="195"/>
        <end position="214"/>
    </location>
</feature>
<evidence type="ECO:0000256" key="1">
    <source>
        <dbReference type="ARBA" id="ARBA00004651"/>
    </source>
</evidence>
<feature type="transmembrane region" description="Helical" evidence="8">
    <location>
        <begin position="374"/>
        <end position="397"/>
    </location>
</feature>
<dbReference type="STRING" id="1515439.SAMN06265784_101136"/>
<dbReference type="SUPFAM" id="SSF103473">
    <property type="entry name" value="MFS general substrate transporter"/>
    <property type="match status" value="1"/>
</dbReference>
<keyword evidence="3" id="KW-1003">Cell membrane</keyword>
<feature type="transmembrane region" description="Helical" evidence="8">
    <location>
        <begin position="24"/>
        <end position="45"/>
    </location>
</feature>
<keyword evidence="11" id="KW-1185">Reference proteome</keyword>
<keyword evidence="4 8" id="KW-0812">Transmembrane</keyword>
<dbReference type="Gene3D" id="1.20.1250.20">
    <property type="entry name" value="MFS general substrate transporter like domains"/>
    <property type="match status" value="2"/>
</dbReference>
<dbReference type="Proteomes" id="UP000193228">
    <property type="component" value="Unassembled WGS sequence"/>
</dbReference>
<comment type="subcellular location">
    <subcellularLocation>
        <location evidence="1">Cell membrane</location>
        <topology evidence="1">Multi-pass membrane protein</topology>
    </subcellularLocation>
</comment>
<dbReference type="GO" id="GO:0005886">
    <property type="term" value="C:plasma membrane"/>
    <property type="evidence" value="ECO:0007669"/>
    <property type="project" value="UniProtKB-SubCell"/>
</dbReference>
<feature type="transmembrane region" description="Helical" evidence="8">
    <location>
        <begin position="160"/>
        <end position="183"/>
    </location>
</feature>
<evidence type="ECO:0000256" key="5">
    <source>
        <dbReference type="ARBA" id="ARBA00022847"/>
    </source>
</evidence>
<dbReference type="InterPro" id="IPR011701">
    <property type="entry name" value="MFS"/>
</dbReference>
<evidence type="ECO:0000313" key="10">
    <source>
        <dbReference type="EMBL" id="SMG06872.1"/>
    </source>
</evidence>
<proteinExistence type="predicted"/>
<feature type="transmembrane region" description="Helical" evidence="8">
    <location>
        <begin position="312"/>
        <end position="333"/>
    </location>
</feature>
<gene>
    <name evidence="10" type="ORF">SAMN06265784_101136</name>
</gene>
<dbReference type="InterPro" id="IPR020846">
    <property type="entry name" value="MFS_dom"/>
</dbReference>
<feature type="transmembrane region" description="Helical" evidence="8">
    <location>
        <begin position="246"/>
        <end position="265"/>
    </location>
</feature>
<dbReference type="Pfam" id="PF07690">
    <property type="entry name" value="MFS_1"/>
    <property type="match status" value="1"/>
</dbReference>
<evidence type="ECO:0000313" key="11">
    <source>
        <dbReference type="Proteomes" id="UP000193228"/>
    </source>
</evidence>
<feature type="transmembrane region" description="Helical" evidence="8">
    <location>
        <begin position="339"/>
        <end position="362"/>
    </location>
</feature>
<evidence type="ECO:0000256" key="4">
    <source>
        <dbReference type="ARBA" id="ARBA00022692"/>
    </source>
</evidence>
<dbReference type="InterPro" id="IPR051084">
    <property type="entry name" value="H+-coupled_symporters"/>
</dbReference>
<keyword evidence="6 8" id="KW-1133">Transmembrane helix</keyword>
<dbReference type="EMBL" id="FXAT01000001">
    <property type="protein sequence ID" value="SMG06872.1"/>
    <property type="molecule type" value="Genomic_DNA"/>
</dbReference>
<evidence type="ECO:0000259" key="9">
    <source>
        <dbReference type="PROSITE" id="PS50850"/>
    </source>
</evidence>
<organism evidence="10 11">
    <name type="scientific">Paraburkholderia susongensis</name>
    <dbReference type="NCBI Taxonomy" id="1515439"/>
    <lineage>
        <taxon>Bacteria</taxon>
        <taxon>Pseudomonadati</taxon>
        <taxon>Pseudomonadota</taxon>
        <taxon>Betaproteobacteria</taxon>
        <taxon>Burkholderiales</taxon>
        <taxon>Burkholderiaceae</taxon>
        <taxon>Paraburkholderia</taxon>
    </lineage>
</organism>
<feature type="domain" description="Major facilitator superfamily (MFS) profile" evidence="9">
    <location>
        <begin position="24"/>
        <end position="429"/>
    </location>
</feature>
<feature type="transmembrane region" description="Helical" evidence="8">
    <location>
        <begin position="403"/>
        <end position="422"/>
    </location>
</feature>
<dbReference type="GO" id="GO:0015293">
    <property type="term" value="F:symporter activity"/>
    <property type="evidence" value="ECO:0007669"/>
    <property type="project" value="UniProtKB-KW"/>
</dbReference>
<evidence type="ECO:0000256" key="7">
    <source>
        <dbReference type="ARBA" id="ARBA00023136"/>
    </source>
</evidence>
<sequence>MPTLESTPALGASGERLTASQWRLLVLASLGGALEFYDFVVYGVFAQFIGAAFFSMLNPMMSLVMSFAVFAIGYLSRPIGGMVLSWFGDRYGRRRVFIVSVIVVSLSTIGMGLVPTYASWGLTATFTMIGLRLIQGFCLGGELPGSITYVVETVPRRAGFVCGIVFFFVNSGVLLAASMNLFVHAVLTPAAIPVYGWRIAFVFGGLIGLLGFWLRRKLEETPEFAHMKHLASKHPFAELWREHWRAVLAGVLTTAATAGYNGLLFAHMPAYLDKVLHYDPHAAAVGQNVALATASIGILIVGYIGDRVPRRYLMRAGALILAVLALPFYSALVARSIDLILLMFLAGLGAALVSGTFACIIADMFPTRVRFSGVAIAFNLSFTLFSGTAPLIGTWLISRTGTPVAPAWFMMACALLTFLATFPLKALSGKIGAAG</sequence>
<protein>
    <submittedName>
        <fullName evidence="10">Predicted arabinose efflux permease, MFS family</fullName>
    </submittedName>
</protein>
<keyword evidence="7 8" id="KW-0472">Membrane</keyword>
<dbReference type="InterPro" id="IPR036259">
    <property type="entry name" value="MFS_trans_sf"/>
</dbReference>
<dbReference type="PANTHER" id="PTHR43528">
    <property type="entry name" value="ALPHA-KETOGLUTARATE PERMEASE"/>
    <property type="match status" value="1"/>
</dbReference>
<dbReference type="AlphaFoldDB" id="A0A1X7HXY2"/>
<feature type="transmembrane region" description="Helical" evidence="8">
    <location>
        <begin position="285"/>
        <end position="305"/>
    </location>
</feature>
<dbReference type="RefSeq" id="WP_085480345.1">
    <property type="nucleotide sequence ID" value="NZ_FXAT01000001.1"/>
</dbReference>
<keyword evidence="5" id="KW-0769">Symport</keyword>
<evidence type="ECO:0000256" key="6">
    <source>
        <dbReference type="ARBA" id="ARBA00022989"/>
    </source>
</evidence>
<evidence type="ECO:0000256" key="8">
    <source>
        <dbReference type="SAM" id="Phobius"/>
    </source>
</evidence>
<feature type="transmembrane region" description="Helical" evidence="8">
    <location>
        <begin position="96"/>
        <end position="114"/>
    </location>
</feature>
<dbReference type="PANTHER" id="PTHR43528:SF1">
    <property type="entry name" value="ALPHA-KETOGLUTARATE PERMEASE"/>
    <property type="match status" value="1"/>
</dbReference>
<dbReference type="PROSITE" id="PS50850">
    <property type="entry name" value="MFS"/>
    <property type="match status" value="1"/>
</dbReference>
<name>A0A1X7HXY2_9BURK</name>
<evidence type="ECO:0000256" key="3">
    <source>
        <dbReference type="ARBA" id="ARBA00022475"/>
    </source>
</evidence>
<evidence type="ECO:0000256" key="2">
    <source>
        <dbReference type="ARBA" id="ARBA00022448"/>
    </source>
</evidence>
<feature type="transmembrane region" description="Helical" evidence="8">
    <location>
        <begin position="51"/>
        <end position="75"/>
    </location>
</feature>
<dbReference type="OrthoDB" id="6766492at2"/>